<feature type="domain" description="SLH" evidence="1">
    <location>
        <begin position="65"/>
        <end position="128"/>
    </location>
</feature>
<sequence>MSKFDAYVERTIAIPDGVDPSKITTGVVVEPDGTVRHVPTRIVMIDGKYYAKVNSLTNSTYSIVWHPLEFNDIAQHWAKDIVNDMGSRMIVSGVGNSLFNPDQDITRAEFAAIMTRGLGLKLENGVAPFMDVKATDWYSSAVHTAYTYSLLSGFEDGTFRPMDKITREQAMAIIAKAMKITDLKAKQTSKEAGALLSSFADANNASEWAKSSIAECLQAGIVSGRNSTQLAPKASITRAEVAAIIQRLLQKSELI</sequence>
<dbReference type="PANTHER" id="PTHR43308">
    <property type="entry name" value="OUTER MEMBRANE PROTEIN ALPHA-RELATED"/>
    <property type="match status" value="1"/>
</dbReference>
<dbReference type="PROSITE" id="PS51272">
    <property type="entry name" value="SLH"/>
    <property type="match status" value="3"/>
</dbReference>
<dbReference type="InterPro" id="IPR051465">
    <property type="entry name" value="Cell_Envelope_Struct_Comp"/>
</dbReference>
<keyword evidence="3" id="KW-1185">Reference proteome</keyword>
<proteinExistence type="predicted"/>
<dbReference type="Pfam" id="PF00395">
    <property type="entry name" value="SLH"/>
    <property type="match status" value="3"/>
</dbReference>
<dbReference type="RefSeq" id="WP_166155084.1">
    <property type="nucleotide sequence ID" value="NZ_JAAOIW010000017.1"/>
</dbReference>
<comment type="caution">
    <text evidence="2">The sequence shown here is derived from an EMBL/GenBank/DDBJ whole genome shotgun (WGS) entry which is preliminary data.</text>
</comment>
<evidence type="ECO:0000259" key="1">
    <source>
        <dbReference type="PROSITE" id="PS51272"/>
    </source>
</evidence>
<protein>
    <submittedName>
        <fullName evidence="2">S-layer homology domain-containing protein</fullName>
    </submittedName>
</protein>
<feature type="domain" description="SLH" evidence="1">
    <location>
        <begin position="196"/>
        <end position="255"/>
    </location>
</feature>
<organism evidence="2 3">
    <name type="scientific">Paenibacillus agricola</name>
    <dbReference type="NCBI Taxonomy" id="2716264"/>
    <lineage>
        <taxon>Bacteria</taxon>
        <taxon>Bacillati</taxon>
        <taxon>Bacillota</taxon>
        <taxon>Bacilli</taxon>
        <taxon>Bacillales</taxon>
        <taxon>Paenibacillaceae</taxon>
        <taxon>Paenibacillus</taxon>
    </lineage>
</organism>
<name>A0ABX0JDT7_9BACL</name>
<dbReference type="InterPro" id="IPR001119">
    <property type="entry name" value="SLH_dom"/>
</dbReference>
<gene>
    <name evidence="2" type="ORF">G9U52_31295</name>
</gene>
<accession>A0ABX0JDT7</accession>
<feature type="domain" description="SLH" evidence="1">
    <location>
        <begin position="129"/>
        <end position="188"/>
    </location>
</feature>
<evidence type="ECO:0000313" key="2">
    <source>
        <dbReference type="EMBL" id="NHN34292.1"/>
    </source>
</evidence>
<reference evidence="2" key="1">
    <citation type="submission" date="2020-03" db="EMBL/GenBank/DDBJ databases">
        <title>Draft sequencing of Paenibacilllus sp. S3N08.</title>
        <authorList>
            <person name="Kim D.-U."/>
        </authorList>
    </citation>
    <scope>NUCLEOTIDE SEQUENCE</scope>
    <source>
        <strain evidence="2">S3N08</strain>
    </source>
</reference>
<dbReference type="Proteomes" id="UP001165962">
    <property type="component" value="Unassembled WGS sequence"/>
</dbReference>
<dbReference type="PANTHER" id="PTHR43308:SF5">
    <property type="entry name" value="S-LAYER PROTEIN _ PEPTIDOGLYCAN ENDO-BETA-N-ACETYLGLUCOSAMINIDASE"/>
    <property type="match status" value="1"/>
</dbReference>
<evidence type="ECO:0000313" key="3">
    <source>
        <dbReference type="Proteomes" id="UP001165962"/>
    </source>
</evidence>
<dbReference type="EMBL" id="JAAOIW010000017">
    <property type="protein sequence ID" value="NHN34292.1"/>
    <property type="molecule type" value="Genomic_DNA"/>
</dbReference>